<dbReference type="SUPFAM" id="SSF56204">
    <property type="entry name" value="Hect, E3 ligase catalytic domain"/>
    <property type="match status" value="1"/>
</dbReference>
<evidence type="ECO:0000256" key="6">
    <source>
        <dbReference type="SAM" id="MobiDB-lite"/>
    </source>
</evidence>
<dbReference type="CDD" id="cd00078">
    <property type="entry name" value="HECTc"/>
    <property type="match status" value="1"/>
</dbReference>
<feature type="active site" description="Glycyl thioester intermediate" evidence="5">
    <location>
        <position position="1150"/>
    </location>
</feature>
<dbReference type="Proteomes" id="UP000504637">
    <property type="component" value="Unplaced"/>
</dbReference>
<feature type="domain" description="HECT" evidence="7">
    <location>
        <begin position="814"/>
        <end position="1182"/>
    </location>
</feature>
<proteinExistence type="predicted"/>
<dbReference type="OrthoDB" id="8068875at2759"/>
<protein>
    <recommendedName>
        <fullName evidence="2">HECT-type E3 ubiquitin transferase</fullName>
        <ecNumber evidence="2">2.3.2.26</ecNumber>
    </recommendedName>
</protein>
<feature type="region of interest" description="Disordered" evidence="6">
    <location>
        <begin position="137"/>
        <end position="160"/>
    </location>
</feature>
<organism evidence="9">
    <name type="scientific">Dissoconium aciculare CBS 342.82</name>
    <dbReference type="NCBI Taxonomy" id="1314786"/>
    <lineage>
        <taxon>Eukaryota</taxon>
        <taxon>Fungi</taxon>
        <taxon>Dikarya</taxon>
        <taxon>Ascomycota</taxon>
        <taxon>Pezizomycotina</taxon>
        <taxon>Dothideomycetes</taxon>
        <taxon>Dothideomycetidae</taxon>
        <taxon>Mycosphaerellales</taxon>
        <taxon>Dissoconiaceae</taxon>
        <taxon>Dissoconium</taxon>
    </lineage>
</organism>
<feature type="compositionally biased region" description="Polar residues" evidence="6">
    <location>
        <begin position="260"/>
        <end position="273"/>
    </location>
</feature>
<dbReference type="GeneID" id="54358818"/>
<dbReference type="InterPro" id="IPR000569">
    <property type="entry name" value="HECT_dom"/>
</dbReference>
<feature type="region of interest" description="Disordered" evidence="6">
    <location>
        <begin position="252"/>
        <end position="285"/>
    </location>
</feature>
<dbReference type="InterPro" id="IPR035983">
    <property type="entry name" value="Hect_E3_ubiquitin_ligase"/>
</dbReference>
<keyword evidence="4 5" id="KW-0833">Ubl conjugation pathway</keyword>
<gene>
    <name evidence="9" type="ORF">K489DRAFT_314521</name>
</gene>
<reference evidence="9" key="2">
    <citation type="submission" date="2020-04" db="EMBL/GenBank/DDBJ databases">
        <authorList>
            <consortium name="NCBI Genome Project"/>
        </authorList>
    </citation>
    <scope>NUCLEOTIDE SEQUENCE</scope>
    <source>
        <strain evidence="9">CBS 342.82</strain>
    </source>
</reference>
<evidence type="ECO:0000256" key="4">
    <source>
        <dbReference type="ARBA" id="ARBA00022786"/>
    </source>
</evidence>
<evidence type="ECO:0000256" key="5">
    <source>
        <dbReference type="PROSITE-ProRule" id="PRU00104"/>
    </source>
</evidence>
<dbReference type="GO" id="GO:0000209">
    <property type="term" value="P:protein polyubiquitination"/>
    <property type="evidence" value="ECO:0007669"/>
    <property type="project" value="InterPro"/>
</dbReference>
<dbReference type="Gene3D" id="3.90.1750.10">
    <property type="entry name" value="Hect, E3 ligase catalytic domains"/>
    <property type="match status" value="1"/>
</dbReference>
<reference evidence="9" key="1">
    <citation type="submission" date="2020-01" db="EMBL/GenBank/DDBJ databases">
        <authorList>
            <consortium name="DOE Joint Genome Institute"/>
            <person name="Haridas S."/>
            <person name="Albert R."/>
            <person name="Binder M."/>
            <person name="Bloem J."/>
            <person name="Labutti K."/>
            <person name="Salamov A."/>
            <person name="Andreopoulos B."/>
            <person name="Baker S.E."/>
            <person name="Barry K."/>
            <person name="Bills G."/>
            <person name="Bluhm B.H."/>
            <person name="Cannon C."/>
            <person name="Castanera R."/>
            <person name="Culley D.E."/>
            <person name="Daum C."/>
            <person name="Ezra D."/>
            <person name="Gonzalez J.B."/>
            <person name="Henrissat B."/>
            <person name="Kuo A."/>
            <person name="Liang C."/>
            <person name="Lipzen A."/>
            <person name="Lutzoni F."/>
            <person name="Magnuson J."/>
            <person name="Mondo S."/>
            <person name="Nolan M."/>
            <person name="Ohm R."/>
            <person name="Pangilinan J."/>
            <person name="Park H.-J."/>
            <person name="Ramirez L."/>
            <person name="Alfaro M."/>
            <person name="Sun H."/>
            <person name="Tritt A."/>
            <person name="Yoshinaga Y."/>
            <person name="Zwiers L.-H."/>
            <person name="Turgeon B.G."/>
            <person name="Goodwin S.B."/>
            <person name="Spatafora J.W."/>
            <person name="Crous P.W."/>
            <person name="Grigoriev I.V."/>
        </authorList>
    </citation>
    <scope>NUCLEOTIDE SEQUENCE</scope>
    <source>
        <strain evidence="9">CBS 342.82</strain>
    </source>
</reference>
<evidence type="ECO:0000256" key="3">
    <source>
        <dbReference type="ARBA" id="ARBA00022679"/>
    </source>
</evidence>
<comment type="catalytic activity">
    <reaction evidence="1">
        <text>S-ubiquitinyl-[E2 ubiquitin-conjugating enzyme]-L-cysteine + [acceptor protein]-L-lysine = [E2 ubiquitin-conjugating enzyme]-L-cysteine + N(6)-ubiquitinyl-[acceptor protein]-L-lysine.</text>
        <dbReference type="EC" id="2.3.2.26"/>
    </reaction>
</comment>
<feature type="region of interest" description="Disordered" evidence="6">
    <location>
        <begin position="377"/>
        <end position="402"/>
    </location>
</feature>
<feature type="compositionally biased region" description="Polar residues" evidence="6">
    <location>
        <begin position="224"/>
        <end position="233"/>
    </location>
</feature>
<dbReference type="PANTHER" id="PTHR45700">
    <property type="entry name" value="UBIQUITIN-PROTEIN LIGASE E3C"/>
    <property type="match status" value="1"/>
</dbReference>
<evidence type="ECO:0000259" key="7">
    <source>
        <dbReference type="PROSITE" id="PS50237"/>
    </source>
</evidence>
<feature type="region of interest" description="Disordered" evidence="6">
    <location>
        <begin position="188"/>
        <end position="237"/>
    </location>
</feature>
<feature type="compositionally biased region" description="Polar residues" evidence="6">
    <location>
        <begin position="686"/>
        <end position="701"/>
    </location>
</feature>
<evidence type="ECO:0000256" key="1">
    <source>
        <dbReference type="ARBA" id="ARBA00000885"/>
    </source>
</evidence>
<feature type="compositionally biased region" description="Basic and acidic residues" evidence="6">
    <location>
        <begin position="194"/>
        <end position="206"/>
    </location>
</feature>
<evidence type="ECO:0000313" key="8">
    <source>
        <dbReference type="Proteomes" id="UP000504637"/>
    </source>
</evidence>
<dbReference type="Pfam" id="PF00632">
    <property type="entry name" value="HECT"/>
    <property type="match status" value="1"/>
</dbReference>
<keyword evidence="3" id="KW-0808">Transferase</keyword>
<dbReference type="Gene3D" id="3.30.2160.10">
    <property type="entry name" value="Hect, E3 ligase catalytic domain"/>
    <property type="match status" value="1"/>
</dbReference>
<feature type="compositionally biased region" description="Polar residues" evidence="6">
    <location>
        <begin position="33"/>
        <end position="52"/>
    </location>
</feature>
<dbReference type="AlphaFoldDB" id="A0A6J3MBE0"/>
<dbReference type="PANTHER" id="PTHR45700:SF8">
    <property type="entry name" value="HECT-TYPE E3 UBIQUITIN TRANSFERASE"/>
    <property type="match status" value="1"/>
</dbReference>
<accession>A0A6J3MBE0</accession>
<dbReference type="Gene3D" id="3.30.2410.10">
    <property type="entry name" value="Hect, E3 ligase catalytic domain"/>
    <property type="match status" value="1"/>
</dbReference>
<dbReference type="GO" id="GO:0061630">
    <property type="term" value="F:ubiquitin protein ligase activity"/>
    <property type="evidence" value="ECO:0007669"/>
    <property type="project" value="UniProtKB-EC"/>
</dbReference>
<dbReference type="RefSeq" id="XP_033462377.1">
    <property type="nucleotide sequence ID" value="XM_033601018.1"/>
</dbReference>
<reference evidence="9" key="3">
    <citation type="submission" date="2025-08" db="UniProtKB">
        <authorList>
            <consortium name="RefSeq"/>
        </authorList>
    </citation>
    <scope>IDENTIFICATION</scope>
    <source>
        <strain evidence="9">CBS 342.82</strain>
    </source>
</reference>
<dbReference type="EC" id="2.3.2.26" evidence="2"/>
<feature type="region of interest" description="Disordered" evidence="6">
    <location>
        <begin position="504"/>
        <end position="549"/>
    </location>
</feature>
<feature type="compositionally biased region" description="Basic and acidic residues" evidence="6">
    <location>
        <begin position="517"/>
        <end position="528"/>
    </location>
</feature>
<dbReference type="FunFam" id="3.30.2160.10:FF:000004">
    <property type="entry name" value="probable E3 ubiquitin-protein ligase HERC4 isoform X1"/>
    <property type="match status" value="1"/>
</dbReference>
<feature type="compositionally biased region" description="Basic and acidic residues" evidence="6">
    <location>
        <begin position="1"/>
        <end position="10"/>
    </location>
</feature>
<sequence>MNVNGHDRLSSRVLPPATQRPQTQRDGDARSPSLANTPNIKQVSHNRSSSNPLPKLFSRKKSNRDLRFEETEAHFEDDLLPDVDDHTPYSSRKTKPDGDDKIPRRCMCCNSRVKVPSGLSKFRCMCCLTVNDLVPYEDQPDGRQRKHVPGRSDAKSSVTGPPAVISLERTRSIIDHCVVAYLKARCRPQGDTVPDTRRAASPRRDTVGLSLRHPNKPHDASLHDGSNVSTPDSLPTEYLERSAPDHALLTITTDEEQRGDSSPAQELATTPMQSPRRPYAEVSDDRNQYDRVKTIFKPLEDYLVATFGEYQCLNKSFHTHRPAFIGRTRSESNIPKPPPAPVPEVKHSLTGGLSELDAKTLLLGDIGENGSWWTGRTERRRHEGESNSRRSGDHARRAVSSRSPNINWQELNAWYGLIHAAGMSWRTKVDGIGAEFPGSSKTGLDGEQNANEIDQDLLAAKEHTLRALLKITENILKRPSRPMKEAEETRFLFILLSNPSLHQSQHRVNSPLSPYDSRPKRQSDEGQHGSDNLKYPNKTPGRSKGLETLPHSGIFKRTFGILANAPEICHRYFIGWFAYLEEPHLVKIVDLVALFVTHRISHGSRMAHRGSSIDDGGLIPDLSGSASNTSAQLLTAMGLSGPMSKKRGENGEQEPHWADDWQLKAAAKVMSLLFAANNIWHDQPRGMSNRSEPNASKSTAHSAGRGRKSGQLLHTSTFYNTLLDFYDMIADYRIWEAKRDKFAFCQYPLFLSMGTKIKILEYDARRQMEIKAREAYFDQVVRQRVMDGHFHLRIRRECIVDDSLRQISEAVGAGQEELKKGLRVHFTGEEGVDAGGPRKEWFLMLVRDIFDPNHGMFIYDEDSNVCYFNSNSFETSDQYYLVGALLGLAIYNSTILDVALPSFVFRKLLSAAPMANNSALTSPIMAATKVQMVYTLADLAEFRPMLAAGLQQLLNFEGDVESTYCWDFVASRDRFGTVVTVPLKPNGENIPVTNANRHEFVDTYVRYLLDGAVARQFEPFKRGFFTVCAGNALSLFRAEEIEMLVRGSEEMLDVDLLRGVAIHENWKEPDEPHRIIADPAESVPVVMWFWEIFREASSEKQRLLLTFVTGSDRIPALGATSLVLRIVAGGDGWGGGGEEARMRFPIARTCFNMLVLWHYERREQLEEKLWRAIDESEGFTLK</sequence>
<evidence type="ECO:0000256" key="2">
    <source>
        <dbReference type="ARBA" id="ARBA00012485"/>
    </source>
</evidence>
<name>A0A6J3MBE0_9PEZI</name>
<dbReference type="InterPro" id="IPR044611">
    <property type="entry name" value="E3A/B/C-like"/>
</dbReference>
<feature type="compositionally biased region" description="Basic and acidic residues" evidence="6">
    <location>
        <begin position="377"/>
        <end position="396"/>
    </location>
</feature>
<feature type="region of interest" description="Disordered" evidence="6">
    <location>
        <begin position="1"/>
        <end position="58"/>
    </location>
</feature>
<dbReference type="PROSITE" id="PS50237">
    <property type="entry name" value="HECT"/>
    <property type="match status" value="1"/>
</dbReference>
<keyword evidence="8" id="KW-1185">Reference proteome</keyword>
<feature type="region of interest" description="Disordered" evidence="6">
    <location>
        <begin position="683"/>
        <end position="708"/>
    </location>
</feature>
<dbReference type="SMART" id="SM00119">
    <property type="entry name" value="HECTc"/>
    <property type="match status" value="1"/>
</dbReference>
<feature type="region of interest" description="Disordered" evidence="6">
    <location>
        <begin position="79"/>
        <end position="100"/>
    </location>
</feature>
<evidence type="ECO:0000313" key="9">
    <source>
        <dbReference type="RefSeq" id="XP_033462377.1"/>
    </source>
</evidence>